<dbReference type="GO" id="GO:0051301">
    <property type="term" value="P:cell division"/>
    <property type="evidence" value="ECO:0007669"/>
    <property type="project" value="UniProtKB-KW"/>
</dbReference>
<dbReference type="GO" id="GO:0000287">
    <property type="term" value="F:magnesium ion binding"/>
    <property type="evidence" value="ECO:0007669"/>
    <property type="project" value="UniProtKB-UniRule"/>
</dbReference>
<feature type="domain" description="Mur ligase N-terminal catalytic" evidence="9">
    <location>
        <begin position="18"/>
        <end position="64"/>
    </location>
</feature>
<comment type="caution">
    <text evidence="12">The sequence shown here is derived from an EMBL/GenBank/DDBJ whole genome shotgun (WGS) entry which is preliminary data.</text>
</comment>
<dbReference type="Pfam" id="PF01225">
    <property type="entry name" value="Mur_ligase"/>
    <property type="match status" value="1"/>
</dbReference>
<dbReference type="InterPro" id="IPR035911">
    <property type="entry name" value="MurE/MurF_N"/>
</dbReference>
<keyword evidence="4 7" id="KW-0573">Peptidoglycan synthesis</keyword>
<dbReference type="PANTHER" id="PTHR23135">
    <property type="entry name" value="MUR LIGASE FAMILY MEMBER"/>
    <property type="match status" value="1"/>
</dbReference>
<keyword evidence="7" id="KW-0547">Nucleotide-binding</keyword>
<evidence type="ECO:0000259" key="9">
    <source>
        <dbReference type="Pfam" id="PF01225"/>
    </source>
</evidence>
<accession>A0A840MJM9</accession>
<dbReference type="EC" id="6.3.2.13" evidence="7"/>
<comment type="function">
    <text evidence="7">Catalyzes the addition of meso-diaminopimelic acid to the nucleotide precursor UDP-N-acetylmuramoyl-L-alanyl-D-glutamate (UMAG) in the biosynthesis of bacterial cell-wall peptidoglycan.</text>
</comment>
<dbReference type="Gene3D" id="3.90.190.20">
    <property type="entry name" value="Mur ligase, C-terminal domain"/>
    <property type="match status" value="1"/>
</dbReference>
<keyword evidence="2 7" id="KW-0132">Cell division</keyword>
<dbReference type="UniPathway" id="UPA00219"/>
<dbReference type="InterPro" id="IPR036615">
    <property type="entry name" value="Mur_ligase_C_dom_sf"/>
</dbReference>
<evidence type="ECO:0000256" key="4">
    <source>
        <dbReference type="ARBA" id="ARBA00022984"/>
    </source>
</evidence>
<reference evidence="12 13" key="1">
    <citation type="submission" date="2020-08" db="EMBL/GenBank/DDBJ databases">
        <title>Genomic Encyclopedia of Type Strains, Phase IV (KMG-IV): sequencing the most valuable type-strain genomes for metagenomic binning, comparative biology and taxonomic classification.</title>
        <authorList>
            <person name="Goeker M."/>
        </authorList>
    </citation>
    <scope>NUCLEOTIDE SEQUENCE [LARGE SCALE GENOMIC DNA]</scope>
    <source>
        <strain evidence="12 13">DSM 27165</strain>
    </source>
</reference>
<organism evidence="12 13">
    <name type="scientific">Chitinivorax tropicus</name>
    <dbReference type="NCBI Taxonomy" id="714531"/>
    <lineage>
        <taxon>Bacteria</taxon>
        <taxon>Pseudomonadati</taxon>
        <taxon>Pseudomonadota</taxon>
        <taxon>Betaproteobacteria</taxon>
        <taxon>Chitinivorax</taxon>
    </lineage>
</organism>
<comment type="pathway">
    <text evidence="7 8">Cell wall biogenesis; peptidoglycan biosynthesis.</text>
</comment>
<feature type="binding site" evidence="7">
    <location>
        <begin position="150"/>
        <end position="151"/>
    </location>
    <ligand>
        <name>UDP-N-acetyl-alpha-D-muramoyl-L-alanyl-D-glutamate</name>
        <dbReference type="ChEBI" id="CHEBI:83900"/>
    </ligand>
</feature>
<dbReference type="GO" id="GO:0071555">
    <property type="term" value="P:cell wall organization"/>
    <property type="evidence" value="ECO:0007669"/>
    <property type="project" value="UniProtKB-KW"/>
</dbReference>
<protein>
    <recommendedName>
        <fullName evidence="7">UDP-N-acetylmuramoyl-L-alanyl-D-glutamate--2,6-diaminopimelate ligase</fullName>
        <ecNumber evidence="7">6.3.2.13</ecNumber>
    </recommendedName>
    <alternativeName>
        <fullName evidence="7">Meso-A2pm-adding enzyme</fullName>
    </alternativeName>
    <alternativeName>
        <fullName evidence="7">Meso-diaminopimelate-adding enzyme</fullName>
    </alternativeName>
    <alternativeName>
        <fullName evidence="7">UDP-MurNAc-L-Ala-D-Glu:meso-diaminopimelate ligase</fullName>
    </alternativeName>
    <alternativeName>
        <fullName evidence="7">UDP-MurNAc-tripeptide synthetase</fullName>
    </alternativeName>
    <alternativeName>
        <fullName evidence="7">UDP-N-acetylmuramyl-tripeptide synthetase</fullName>
    </alternativeName>
</protein>
<dbReference type="Pfam" id="PF08245">
    <property type="entry name" value="Mur_ligase_M"/>
    <property type="match status" value="1"/>
</dbReference>
<keyword evidence="7 12" id="KW-0436">Ligase</keyword>
<feature type="binding site" evidence="7">
    <location>
        <position position="457"/>
    </location>
    <ligand>
        <name>meso-2,6-diaminopimelate</name>
        <dbReference type="ChEBI" id="CHEBI:57791"/>
    </ligand>
</feature>
<feature type="modified residue" description="N6-carboxylysine" evidence="7">
    <location>
        <position position="217"/>
    </location>
</feature>
<feature type="domain" description="Mur ligase C-terminal" evidence="10">
    <location>
        <begin position="329"/>
        <end position="455"/>
    </location>
</feature>
<comment type="catalytic activity">
    <reaction evidence="7">
        <text>UDP-N-acetyl-alpha-D-muramoyl-L-alanyl-D-glutamate + meso-2,6-diaminopimelate + ATP = UDP-N-acetyl-alpha-D-muramoyl-L-alanyl-gamma-D-glutamyl-meso-2,6-diaminopimelate + ADP + phosphate + H(+)</text>
        <dbReference type="Rhea" id="RHEA:23676"/>
        <dbReference type="ChEBI" id="CHEBI:15378"/>
        <dbReference type="ChEBI" id="CHEBI:30616"/>
        <dbReference type="ChEBI" id="CHEBI:43474"/>
        <dbReference type="ChEBI" id="CHEBI:57791"/>
        <dbReference type="ChEBI" id="CHEBI:83900"/>
        <dbReference type="ChEBI" id="CHEBI:83905"/>
        <dbReference type="ChEBI" id="CHEBI:456216"/>
        <dbReference type="EC" id="6.3.2.13"/>
    </reaction>
</comment>
<dbReference type="InterPro" id="IPR013221">
    <property type="entry name" value="Mur_ligase_cen"/>
</dbReference>
<feature type="binding site" evidence="7">
    <location>
        <position position="185"/>
    </location>
    <ligand>
        <name>UDP-N-acetyl-alpha-D-muramoyl-L-alanyl-D-glutamate</name>
        <dbReference type="ChEBI" id="CHEBI:83900"/>
    </ligand>
</feature>
<dbReference type="EMBL" id="JACHHY010000012">
    <property type="protein sequence ID" value="MBB5018848.1"/>
    <property type="molecule type" value="Genomic_DNA"/>
</dbReference>
<feature type="short sequence motif" description="Meso-diaminopimelate recognition motif" evidence="7">
    <location>
        <begin position="404"/>
        <end position="407"/>
    </location>
</feature>
<keyword evidence="3 7" id="KW-0133">Cell shape</keyword>
<evidence type="ECO:0000256" key="1">
    <source>
        <dbReference type="ARBA" id="ARBA00005898"/>
    </source>
</evidence>
<evidence type="ECO:0000259" key="11">
    <source>
        <dbReference type="Pfam" id="PF08245"/>
    </source>
</evidence>
<feature type="binding site" evidence="7">
    <location>
        <position position="177"/>
    </location>
    <ligand>
        <name>UDP-N-acetyl-alpha-D-muramoyl-L-alanyl-D-glutamate</name>
        <dbReference type="ChEBI" id="CHEBI:83900"/>
    </ligand>
</feature>
<comment type="similarity">
    <text evidence="1 7">Belongs to the MurCDEF family. MurE subfamily.</text>
</comment>
<dbReference type="SUPFAM" id="SSF53244">
    <property type="entry name" value="MurD-like peptide ligases, peptide-binding domain"/>
    <property type="match status" value="1"/>
</dbReference>
<comment type="PTM">
    <text evidence="7">Carboxylation is probably crucial for Mg(2+) binding and, consequently, for the gamma-phosphate positioning of ATP.</text>
</comment>
<feature type="domain" description="Mur ligase central" evidence="11">
    <location>
        <begin position="106"/>
        <end position="306"/>
    </location>
</feature>
<dbReference type="GO" id="GO:0009252">
    <property type="term" value="P:peptidoglycan biosynthetic process"/>
    <property type="evidence" value="ECO:0007669"/>
    <property type="project" value="UniProtKB-UniRule"/>
</dbReference>
<feature type="binding site" evidence="7">
    <location>
        <begin position="404"/>
        <end position="407"/>
    </location>
    <ligand>
        <name>meso-2,6-diaminopimelate</name>
        <dbReference type="ChEBI" id="CHEBI:57791"/>
    </ligand>
</feature>
<name>A0A840MJM9_9PROT</name>
<dbReference type="GO" id="GO:0008360">
    <property type="term" value="P:regulation of cell shape"/>
    <property type="evidence" value="ECO:0007669"/>
    <property type="project" value="UniProtKB-KW"/>
</dbReference>
<dbReference type="InterPro" id="IPR004101">
    <property type="entry name" value="Mur_ligase_C"/>
</dbReference>
<evidence type="ECO:0000256" key="5">
    <source>
        <dbReference type="ARBA" id="ARBA00023306"/>
    </source>
</evidence>
<feature type="binding site" evidence="7">
    <location>
        <position position="183"/>
    </location>
    <ligand>
        <name>UDP-N-acetyl-alpha-D-muramoyl-L-alanyl-D-glutamate</name>
        <dbReference type="ChEBI" id="CHEBI:83900"/>
    </ligand>
</feature>
<feature type="binding site" evidence="7">
    <location>
        <position position="24"/>
    </location>
    <ligand>
        <name>UDP-N-acetyl-alpha-D-muramoyl-L-alanyl-D-glutamate</name>
        <dbReference type="ChEBI" id="CHEBI:83900"/>
    </ligand>
</feature>
<gene>
    <name evidence="7" type="primary">murE</name>
    <name evidence="12" type="ORF">HNQ59_002145</name>
</gene>
<feature type="binding site" evidence="7">
    <location>
        <begin position="108"/>
        <end position="114"/>
    </location>
    <ligand>
        <name>ATP</name>
        <dbReference type="ChEBI" id="CHEBI:30616"/>
    </ligand>
</feature>
<dbReference type="RefSeq" id="WP_184038773.1">
    <property type="nucleotide sequence ID" value="NZ_JACHHY010000012.1"/>
</dbReference>
<dbReference type="NCBIfam" id="NF001126">
    <property type="entry name" value="PRK00139.1-4"/>
    <property type="match status" value="1"/>
</dbReference>
<dbReference type="Pfam" id="PF02875">
    <property type="entry name" value="Mur_ligase_C"/>
    <property type="match status" value="1"/>
</dbReference>
<dbReference type="InterPro" id="IPR005761">
    <property type="entry name" value="UDP-N-AcMur-Glu-dNH2Pim_ligase"/>
</dbReference>
<keyword evidence="7" id="KW-0963">Cytoplasm</keyword>
<dbReference type="Proteomes" id="UP000575898">
    <property type="component" value="Unassembled WGS sequence"/>
</dbReference>
<keyword evidence="6 7" id="KW-0961">Cell wall biogenesis/degradation</keyword>
<dbReference type="Gene3D" id="3.40.1190.10">
    <property type="entry name" value="Mur-like, catalytic domain"/>
    <property type="match status" value="1"/>
</dbReference>
<evidence type="ECO:0000256" key="3">
    <source>
        <dbReference type="ARBA" id="ARBA00022960"/>
    </source>
</evidence>
<sequence>MSTHLWLEQLNGLGLPVKRVVADSRQVRPGDVFLACMGEYRDGRDFISKAIDAGAAAVLWDDADGFVWQAEWSLPNRPVSGLRWCAGEIASHVNGSPSEQMTVIGVTGTNGKTSISTWLSHALTHLGKRTAVIGTVGNGFPGALEHTTHTTPDAVTLQDRLLAYRQQGAEAIAMEVSSHGLDQGRVNGVAFDVAVFTNLTRDHLDYHGDMASYGESKAKLFQWPGLRKAVINLDDPFGVKLAALAQENDIAVWGYGLREGELHCRELKVDEAGIRMTVVTPAGEVLIRSGLLGLFNASNLLAALGAMLAIGVAPAEAAQALSEIDAAPGRMQRLGGESTPLVVVDYAHTPDALDKALSTLREILPAHRQLYCVFGCGGDRDPGKRPLMGSVVCRQADVPVVTSDNPRTEDPDVIIEHIRAGMSCDYRVEVDRAMAIRWAVADAKPGDIVLIAGKGHEDYQDVQGVKTPFSDVEQARAALTRYAGDRR</sequence>
<dbReference type="AlphaFoldDB" id="A0A840MJM9"/>
<dbReference type="GO" id="GO:0008765">
    <property type="term" value="F:UDP-N-acetylmuramoylalanyl-D-glutamate-2,6-diaminopimelate ligase activity"/>
    <property type="evidence" value="ECO:0007669"/>
    <property type="project" value="UniProtKB-UniRule"/>
</dbReference>
<dbReference type="HAMAP" id="MF_00208">
    <property type="entry name" value="MurE"/>
    <property type="match status" value="1"/>
</dbReference>
<feature type="binding site" evidence="7">
    <location>
        <position position="453"/>
    </location>
    <ligand>
        <name>meso-2,6-diaminopimelate</name>
        <dbReference type="ChEBI" id="CHEBI:57791"/>
    </ligand>
</feature>
<dbReference type="InterPro" id="IPR036565">
    <property type="entry name" value="Mur-like_cat_sf"/>
</dbReference>
<comment type="cofactor">
    <cofactor evidence="7">
        <name>Mg(2+)</name>
        <dbReference type="ChEBI" id="CHEBI:18420"/>
    </cofactor>
</comment>
<evidence type="ECO:0000313" key="12">
    <source>
        <dbReference type="EMBL" id="MBB5018848.1"/>
    </source>
</evidence>
<comment type="subcellular location">
    <subcellularLocation>
        <location evidence="7 8">Cytoplasm</location>
    </subcellularLocation>
</comment>
<proteinExistence type="inferred from homology"/>
<evidence type="ECO:0000313" key="13">
    <source>
        <dbReference type="Proteomes" id="UP000575898"/>
    </source>
</evidence>
<keyword evidence="5 7" id="KW-0131">Cell cycle</keyword>
<keyword evidence="13" id="KW-1185">Reference proteome</keyword>
<keyword evidence="7" id="KW-0460">Magnesium</keyword>
<evidence type="ECO:0000259" key="10">
    <source>
        <dbReference type="Pfam" id="PF02875"/>
    </source>
</evidence>
<dbReference type="NCBIfam" id="NF001124">
    <property type="entry name" value="PRK00139.1-2"/>
    <property type="match status" value="1"/>
</dbReference>
<dbReference type="NCBIfam" id="TIGR01085">
    <property type="entry name" value="murE"/>
    <property type="match status" value="1"/>
</dbReference>
<evidence type="ECO:0000256" key="7">
    <source>
        <dbReference type="HAMAP-Rule" id="MF_00208"/>
    </source>
</evidence>
<dbReference type="SUPFAM" id="SSF53623">
    <property type="entry name" value="MurD-like peptide ligases, catalytic domain"/>
    <property type="match status" value="1"/>
</dbReference>
<dbReference type="GO" id="GO:0005737">
    <property type="term" value="C:cytoplasm"/>
    <property type="evidence" value="ECO:0007669"/>
    <property type="project" value="UniProtKB-SubCell"/>
</dbReference>
<dbReference type="PANTHER" id="PTHR23135:SF4">
    <property type="entry name" value="UDP-N-ACETYLMURAMOYL-L-ALANYL-D-GLUTAMATE--2,6-DIAMINOPIMELATE LIGASE MURE HOMOLOG, CHLOROPLASTIC"/>
    <property type="match status" value="1"/>
</dbReference>
<dbReference type="Gene3D" id="3.40.1390.10">
    <property type="entry name" value="MurE/MurF, N-terminal domain"/>
    <property type="match status" value="1"/>
</dbReference>
<feature type="binding site" evidence="7">
    <location>
        <position position="380"/>
    </location>
    <ligand>
        <name>meso-2,6-diaminopimelate</name>
        <dbReference type="ChEBI" id="CHEBI:57791"/>
    </ligand>
</feature>
<evidence type="ECO:0000256" key="8">
    <source>
        <dbReference type="RuleBase" id="RU004135"/>
    </source>
</evidence>
<comment type="caution">
    <text evidence="7">Lacks conserved residue(s) required for the propagation of feature annotation.</text>
</comment>
<keyword evidence="7" id="KW-0067">ATP-binding</keyword>
<evidence type="ECO:0000256" key="6">
    <source>
        <dbReference type="ARBA" id="ARBA00023316"/>
    </source>
</evidence>
<dbReference type="InterPro" id="IPR000713">
    <property type="entry name" value="Mur_ligase_N"/>
</dbReference>
<dbReference type="SUPFAM" id="SSF63418">
    <property type="entry name" value="MurE/MurF N-terminal domain"/>
    <property type="match status" value="1"/>
</dbReference>
<evidence type="ECO:0000256" key="2">
    <source>
        <dbReference type="ARBA" id="ARBA00022618"/>
    </source>
</evidence>
<dbReference type="GO" id="GO:0005524">
    <property type="term" value="F:ATP binding"/>
    <property type="evidence" value="ECO:0007669"/>
    <property type="project" value="UniProtKB-UniRule"/>
</dbReference>